<evidence type="ECO:0000256" key="2">
    <source>
        <dbReference type="ARBA" id="ARBA00004863"/>
    </source>
</evidence>
<sequence>MTSLTTRSRPMTQGRALIRIHRLEYPFPAVYACHVLWGACFAATDPRQLFTVPVLVTLLANLLTVVSQNPLNAALDIRADTHTRGKDSIATATRRLSPAVAFRCAAIEKTLALALATAVSVGLGRPAVAIGVGLAIVLHLLYNLEPVRLKRRGFANPAYSALTFAFLPCVSTYSALRPDVPAPVWLVFAGLAVLLFGRSLWWSIPDLAGDAAAGDRPPAVRHGAYRSLLVACAATAGALMLAGWGLWWLYGPAWSLLGVAACAAFLIDKLGLLPGISDDNLPDERTMRKRSLSMVLAADLLLVVIPLVAG</sequence>
<protein>
    <submittedName>
        <fullName evidence="9">4-hydroxybenzoate polyprenyltransferase</fullName>
    </submittedName>
</protein>
<keyword evidence="6 8" id="KW-1133">Transmembrane helix</keyword>
<feature type="transmembrane region" description="Helical" evidence="8">
    <location>
        <begin position="225"/>
        <end position="247"/>
    </location>
</feature>
<evidence type="ECO:0000256" key="7">
    <source>
        <dbReference type="ARBA" id="ARBA00023136"/>
    </source>
</evidence>
<evidence type="ECO:0000256" key="5">
    <source>
        <dbReference type="ARBA" id="ARBA00022692"/>
    </source>
</evidence>
<dbReference type="InterPro" id="IPR000537">
    <property type="entry name" value="UbiA_prenyltransferase"/>
</dbReference>
<comment type="subcellular location">
    <subcellularLocation>
        <location evidence="1">Membrane</location>
        <topology evidence="1">Multi-pass membrane protein</topology>
    </subcellularLocation>
</comment>
<keyword evidence="10" id="KW-1185">Reference proteome</keyword>
<dbReference type="Gene3D" id="1.10.357.140">
    <property type="entry name" value="UbiA prenyltransferase"/>
    <property type="match status" value="1"/>
</dbReference>
<dbReference type="GO" id="GO:0042371">
    <property type="term" value="P:vitamin K biosynthetic process"/>
    <property type="evidence" value="ECO:0007669"/>
    <property type="project" value="TreeGrafter"/>
</dbReference>
<accession>A0A1I3JQK0</accession>
<name>A0A1I3JQK0_9ACTN</name>
<keyword evidence="7 8" id="KW-0472">Membrane</keyword>
<feature type="transmembrane region" description="Helical" evidence="8">
    <location>
        <begin position="127"/>
        <end position="144"/>
    </location>
</feature>
<dbReference type="AlphaFoldDB" id="A0A1I3JQK0"/>
<proteinExistence type="predicted"/>
<dbReference type="PANTHER" id="PTHR13929">
    <property type="entry name" value="1,4-DIHYDROXY-2-NAPHTHOATE OCTAPRENYLTRANSFERASE"/>
    <property type="match status" value="1"/>
</dbReference>
<dbReference type="Proteomes" id="UP000199111">
    <property type="component" value="Unassembled WGS sequence"/>
</dbReference>
<feature type="transmembrane region" description="Helical" evidence="8">
    <location>
        <begin position="156"/>
        <end position="176"/>
    </location>
</feature>
<evidence type="ECO:0000256" key="3">
    <source>
        <dbReference type="ARBA" id="ARBA00022428"/>
    </source>
</evidence>
<keyword evidence="5 8" id="KW-0812">Transmembrane</keyword>
<comment type="pathway">
    <text evidence="2">Quinol/quinone metabolism; menaquinone biosynthesis.</text>
</comment>
<keyword evidence="3" id="KW-0474">Menaquinone biosynthesis</keyword>
<evidence type="ECO:0000256" key="1">
    <source>
        <dbReference type="ARBA" id="ARBA00004141"/>
    </source>
</evidence>
<feature type="transmembrane region" description="Helical" evidence="8">
    <location>
        <begin position="292"/>
        <end position="309"/>
    </location>
</feature>
<feature type="transmembrane region" description="Helical" evidence="8">
    <location>
        <begin position="182"/>
        <end position="204"/>
    </location>
</feature>
<evidence type="ECO:0000256" key="4">
    <source>
        <dbReference type="ARBA" id="ARBA00022679"/>
    </source>
</evidence>
<dbReference type="InterPro" id="IPR026046">
    <property type="entry name" value="UBIAD1"/>
</dbReference>
<evidence type="ECO:0000313" key="10">
    <source>
        <dbReference type="Proteomes" id="UP000199111"/>
    </source>
</evidence>
<evidence type="ECO:0000313" key="9">
    <source>
        <dbReference type="EMBL" id="SFI62503.1"/>
    </source>
</evidence>
<dbReference type="RefSeq" id="WP_093886247.1">
    <property type="nucleotide sequence ID" value="NZ_FOQY01000004.1"/>
</dbReference>
<dbReference type="GeneID" id="96297285"/>
<dbReference type="GO" id="GO:0004659">
    <property type="term" value="F:prenyltransferase activity"/>
    <property type="evidence" value="ECO:0007669"/>
    <property type="project" value="InterPro"/>
</dbReference>
<evidence type="ECO:0000256" key="8">
    <source>
        <dbReference type="SAM" id="Phobius"/>
    </source>
</evidence>
<dbReference type="InterPro" id="IPR044878">
    <property type="entry name" value="UbiA_sf"/>
</dbReference>
<dbReference type="PANTHER" id="PTHR13929:SF0">
    <property type="entry name" value="UBIA PRENYLTRANSFERASE DOMAIN-CONTAINING PROTEIN 1"/>
    <property type="match status" value="1"/>
</dbReference>
<dbReference type="Pfam" id="PF01040">
    <property type="entry name" value="UbiA"/>
    <property type="match status" value="1"/>
</dbReference>
<keyword evidence="4 9" id="KW-0808">Transferase</keyword>
<dbReference type="GO" id="GO:0016020">
    <property type="term" value="C:membrane"/>
    <property type="evidence" value="ECO:0007669"/>
    <property type="project" value="UniProtKB-SubCell"/>
</dbReference>
<gene>
    <name evidence="9" type="ORF">SAMN05216275_10499</name>
</gene>
<evidence type="ECO:0000256" key="6">
    <source>
        <dbReference type="ARBA" id="ARBA00022989"/>
    </source>
</evidence>
<dbReference type="GO" id="GO:0009234">
    <property type="term" value="P:menaquinone biosynthetic process"/>
    <property type="evidence" value="ECO:0007669"/>
    <property type="project" value="UniProtKB-KW"/>
</dbReference>
<feature type="transmembrane region" description="Helical" evidence="8">
    <location>
        <begin position="253"/>
        <end position="272"/>
    </location>
</feature>
<reference evidence="10" key="1">
    <citation type="submission" date="2016-10" db="EMBL/GenBank/DDBJ databases">
        <authorList>
            <person name="Varghese N."/>
            <person name="Submissions S."/>
        </authorList>
    </citation>
    <scope>NUCLEOTIDE SEQUENCE [LARGE SCALE GENOMIC DNA]</scope>
    <source>
        <strain evidence="10">CGMCC 4.2126</strain>
    </source>
</reference>
<dbReference type="EMBL" id="FOQY01000004">
    <property type="protein sequence ID" value="SFI62503.1"/>
    <property type="molecule type" value="Genomic_DNA"/>
</dbReference>
<organism evidence="9 10">
    <name type="scientific">Streptosporangium canum</name>
    <dbReference type="NCBI Taxonomy" id="324952"/>
    <lineage>
        <taxon>Bacteria</taxon>
        <taxon>Bacillati</taxon>
        <taxon>Actinomycetota</taxon>
        <taxon>Actinomycetes</taxon>
        <taxon>Streptosporangiales</taxon>
        <taxon>Streptosporangiaceae</taxon>
        <taxon>Streptosporangium</taxon>
    </lineage>
</organism>